<comment type="subcellular location">
    <subcellularLocation>
        <location evidence="1">Nucleus</location>
    </subcellularLocation>
</comment>
<evidence type="ECO:0000259" key="7">
    <source>
        <dbReference type="PROSITE" id="PS50888"/>
    </source>
</evidence>
<keyword evidence="9" id="KW-1185">Reference proteome</keyword>
<dbReference type="Pfam" id="PF00010">
    <property type="entry name" value="HLH"/>
    <property type="match status" value="1"/>
</dbReference>
<gene>
    <name evidence="8" type="ORF">ACJRO7_024139</name>
</gene>
<keyword evidence="3" id="KW-0238">DNA-binding</keyword>
<dbReference type="SUPFAM" id="SSF47459">
    <property type="entry name" value="HLH, helix-loop-helix DNA-binding domain"/>
    <property type="match status" value="1"/>
</dbReference>
<dbReference type="PANTHER" id="PTHR16223:SF330">
    <property type="entry name" value="OS03G0205300 PROTEIN"/>
    <property type="match status" value="1"/>
</dbReference>
<dbReference type="GO" id="GO:0003677">
    <property type="term" value="F:DNA binding"/>
    <property type="evidence" value="ECO:0007669"/>
    <property type="project" value="UniProtKB-KW"/>
</dbReference>
<proteinExistence type="predicted"/>
<dbReference type="FunFam" id="4.10.280.10:FF:000022">
    <property type="entry name" value="Basic helix-loop-helix transcription factor"/>
    <property type="match status" value="1"/>
</dbReference>
<feature type="compositionally biased region" description="Basic residues" evidence="6">
    <location>
        <begin position="213"/>
        <end position="224"/>
    </location>
</feature>
<feature type="region of interest" description="Disordered" evidence="6">
    <location>
        <begin position="154"/>
        <end position="291"/>
    </location>
</feature>
<protein>
    <recommendedName>
        <fullName evidence="7">BHLH domain-containing protein</fullName>
    </recommendedName>
</protein>
<comment type="caution">
    <text evidence="8">The sequence shown here is derived from an EMBL/GenBank/DDBJ whole genome shotgun (WGS) entry which is preliminary data.</text>
</comment>
<dbReference type="Proteomes" id="UP001634007">
    <property type="component" value="Unassembled WGS sequence"/>
</dbReference>
<evidence type="ECO:0000256" key="2">
    <source>
        <dbReference type="ARBA" id="ARBA00023015"/>
    </source>
</evidence>
<dbReference type="GO" id="GO:0006355">
    <property type="term" value="P:regulation of DNA-templated transcription"/>
    <property type="evidence" value="ECO:0007669"/>
    <property type="project" value="UniProtKB-ARBA"/>
</dbReference>
<accession>A0ABD3KB44</accession>
<dbReference type="PROSITE" id="PS50888">
    <property type="entry name" value="BHLH"/>
    <property type="match status" value="1"/>
</dbReference>
<evidence type="ECO:0000256" key="3">
    <source>
        <dbReference type="ARBA" id="ARBA00023125"/>
    </source>
</evidence>
<evidence type="ECO:0000256" key="6">
    <source>
        <dbReference type="SAM" id="MobiDB-lite"/>
    </source>
</evidence>
<evidence type="ECO:0000256" key="4">
    <source>
        <dbReference type="ARBA" id="ARBA00023163"/>
    </source>
</evidence>
<dbReference type="InterPro" id="IPR011598">
    <property type="entry name" value="bHLH_dom"/>
</dbReference>
<evidence type="ECO:0000313" key="8">
    <source>
        <dbReference type="EMBL" id="KAL3734917.1"/>
    </source>
</evidence>
<dbReference type="EMBL" id="JBJKBG010000006">
    <property type="protein sequence ID" value="KAL3734917.1"/>
    <property type="molecule type" value="Genomic_DNA"/>
</dbReference>
<keyword evidence="5" id="KW-0539">Nucleus</keyword>
<dbReference type="AlphaFoldDB" id="A0ABD3KB44"/>
<sequence>MESLGSFADGELDLLRILFSNDEPDQYPFASSILEDRPNFQIPPTLVDNPDKALSGMDYMGGVHESLYCSSVSDLDSFNLQCFSESSFSSACSNGFLNVPVPSLENYGTCNYVSVASDQVSVFMDVCVNGGNNDSFVTDQETVCLGENMTGEAEIKDTDNVQPQEISAPVKALPLKRKPARSSKIASKNDKTDVEMPEKPKRKPRLSSDVQKTRKKNMPAKKNQKLTSLDDDNEESNVKEEGQSSSTCSSEDDVSSQELKDSKTSESLSSDVKTRAGRGAATDPQSLYARKRRERINERLKILQNLIPNGTKVDISTMLEEAVHYVKFLQLQIKLLSSDDLWMYAPIAYNGKDIGLDKIIFPQL</sequence>
<dbReference type="GO" id="GO:0005634">
    <property type="term" value="C:nucleus"/>
    <property type="evidence" value="ECO:0007669"/>
    <property type="project" value="UniProtKB-SubCell"/>
</dbReference>
<evidence type="ECO:0000313" key="9">
    <source>
        <dbReference type="Proteomes" id="UP001634007"/>
    </source>
</evidence>
<keyword evidence="4" id="KW-0804">Transcription</keyword>
<name>A0ABD3KB44_EUCGL</name>
<dbReference type="SMART" id="SM00353">
    <property type="entry name" value="HLH"/>
    <property type="match status" value="1"/>
</dbReference>
<keyword evidence="2" id="KW-0805">Transcription regulation</keyword>
<dbReference type="PANTHER" id="PTHR16223">
    <property type="entry name" value="TRANSCRIPTION FACTOR BHLH83-RELATED"/>
    <property type="match status" value="1"/>
</dbReference>
<feature type="compositionally biased region" description="Basic and acidic residues" evidence="6">
    <location>
        <begin position="187"/>
        <end position="199"/>
    </location>
</feature>
<feature type="domain" description="BHLH" evidence="7">
    <location>
        <begin position="280"/>
        <end position="329"/>
    </location>
</feature>
<evidence type="ECO:0000256" key="1">
    <source>
        <dbReference type="ARBA" id="ARBA00004123"/>
    </source>
</evidence>
<organism evidence="8 9">
    <name type="scientific">Eucalyptus globulus</name>
    <name type="common">Tasmanian blue gum</name>
    <dbReference type="NCBI Taxonomy" id="34317"/>
    <lineage>
        <taxon>Eukaryota</taxon>
        <taxon>Viridiplantae</taxon>
        <taxon>Streptophyta</taxon>
        <taxon>Embryophyta</taxon>
        <taxon>Tracheophyta</taxon>
        <taxon>Spermatophyta</taxon>
        <taxon>Magnoliopsida</taxon>
        <taxon>eudicotyledons</taxon>
        <taxon>Gunneridae</taxon>
        <taxon>Pentapetalae</taxon>
        <taxon>rosids</taxon>
        <taxon>malvids</taxon>
        <taxon>Myrtales</taxon>
        <taxon>Myrtaceae</taxon>
        <taxon>Myrtoideae</taxon>
        <taxon>Eucalypteae</taxon>
        <taxon>Eucalyptus</taxon>
    </lineage>
</organism>
<dbReference type="InterPro" id="IPR036638">
    <property type="entry name" value="HLH_DNA-bd_sf"/>
</dbReference>
<evidence type="ECO:0000256" key="5">
    <source>
        <dbReference type="ARBA" id="ARBA00023242"/>
    </source>
</evidence>
<reference evidence="8 9" key="1">
    <citation type="submission" date="2024-11" db="EMBL/GenBank/DDBJ databases">
        <title>Chromosome-level genome assembly of Eucalyptus globulus Labill. provides insights into its genome evolution.</title>
        <authorList>
            <person name="Li X."/>
        </authorList>
    </citation>
    <scope>NUCLEOTIDE SEQUENCE [LARGE SCALE GENOMIC DNA]</scope>
    <source>
        <strain evidence="8">CL2024</strain>
        <tissue evidence="8">Fresh tender leaves</tissue>
    </source>
</reference>
<dbReference type="CDD" id="cd11454">
    <property type="entry name" value="bHLH_AtIND_like"/>
    <property type="match status" value="1"/>
</dbReference>
<dbReference type="Gene3D" id="4.10.280.10">
    <property type="entry name" value="Helix-loop-helix DNA-binding domain"/>
    <property type="match status" value="1"/>
</dbReference>
<dbReference type="GO" id="GO:0048766">
    <property type="term" value="P:root hair initiation"/>
    <property type="evidence" value="ECO:0007669"/>
    <property type="project" value="UniProtKB-ARBA"/>
</dbReference>
<dbReference type="InterPro" id="IPR045843">
    <property type="entry name" value="IND-like"/>
</dbReference>